<evidence type="ECO:0000259" key="3">
    <source>
        <dbReference type="PROSITE" id="PS50085"/>
    </source>
</evidence>
<evidence type="ECO:0000313" key="4">
    <source>
        <dbReference type="EMBL" id="KAL1116002.1"/>
    </source>
</evidence>
<dbReference type="PROSITE" id="PS50085">
    <property type="entry name" value="RAPGAP"/>
    <property type="match status" value="1"/>
</dbReference>
<dbReference type="InterPro" id="IPR000331">
    <property type="entry name" value="Rap/Ran_GAP_dom"/>
</dbReference>
<accession>A0ABD0XXL3</accession>
<organism evidence="4 5">
    <name type="scientific">Ranatra chinensis</name>
    <dbReference type="NCBI Taxonomy" id="642074"/>
    <lineage>
        <taxon>Eukaryota</taxon>
        <taxon>Metazoa</taxon>
        <taxon>Ecdysozoa</taxon>
        <taxon>Arthropoda</taxon>
        <taxon>Hexapoda</taxon>
        <taxon>Insecta</taxon>
        <taxon>Pterygota</taxon>
        <taxon>Neoptera</taxon>
        <taxon>Paraneoptera</taxon>
        <taxon>Hemiptera</taxon>
        <taxon>Heteroptera</taxon>
        <taxon>Panheteroptera</taxon>
        <taxon>Nepomorpha</taxon>
        <taxon>Nepidae</taxon>
        <taxon>Ranatrinae</taxon>
        <taxon>Ranatra</taxon>
    </lineage>
</organism>
<sequence length="229" mass="25953">MSPVRKPTGPKEWELKPRSPRSKEPQHRSGVNPSFVFLQLYHSAYFGTPLEKPLLVSNSQSALKTLDWIPPYEVHKRLGTLINLAEADRQHVFLGGLDTNGRDGKFAYIWQDDVLQVIFHVATLMPNLANDPKATNKKLHIGNNFVAIVYNDSGEEYNFQTLKAQFNYGVVVVEPLEHGCNQVVVKAREELVHHICHTEYKIVSDQSVAILARQLAVHANVRIAYPFMD</sequence>
<dbReference type="InterPro" id="IPR035974">
    <property type="entry name" value="Rap/Ran-GAP_sf"/>
</dbReference>
<dbReference type="GO" id="GO:0005096">
    <property type="term" value="F:GTPase activator activity"/>
    <property type="evidence" value="ECO:0007669"/>
    <property type="project" value="UniProtKB-KW"/>
</dbReference>
<evidence type="ECO:0000256" key="1">
    <source>
        <dbReference type="ARBA" id="ARBA00022468"/>
    </source>
</evidence>
<dbReference type="Pfam" id="PF02145">
    <property type="entry name" value="Rap_GAP"/>
    <property type="match status" value="1"/>
</dbReference>
<dbReference type="Proteomes" id="UP001558652">
    <property type="component" value="Unassembled WGS sequence"/>
</dbReference>
<dbReference type="PANTHER" id="PTHR10063">
    <property type="entry name" value="TUBERIN"/>
    <property type="match status" value="1"/>
</dbReference>
<name>A0ABD0XXL3_9HEMI</name>
<dbReference type="PANTHER" id="PTHR10063:SF0">
    <property type="entry name" value="TUBERIN"/>
    <property type="match status" value="1"/>
</dbReference>
<evidence type="ECO:0000313" key="5">
    <source>
        <dbReference type="Proteomes" id="UP001558652"/>
    </source>
</evidence>
<feature type="domain" description="Rap-GAP" evidence="3">
    <location>
        <begin position="15"/>
        <end position="229"/>
    </location>
</feature>
<gene>
    <name evidence="4" type="ORF">AAG570_005497</name>
</gene>
<reference evidence="4 5" key="1">
    <citation type="submission" date="2024-07" db="EMBL/GenBank/DDBJ databases">
        <title>Chromosome-level genome assembly of the water stick insect Ranatra chinensis (Heteroptera: Nepidae).</title>
        <authorList>
            <person name="Liu X."/>
        </authorList>
    </citation>
    <scope>NUCLEOTIDE SEQUENCE [LARGE SCALE GENOMIC DNA]</scope>
    <source>
        <strain evidence="4">Cailab_2021Rc</strain>
        <tissue evidence="4">Muscle</tissue>
    </source>
</reference>
<feature type="region of interest" description="Disordered" evidence="2">
    <location>
        <begin position="1"/>
        <end position="30"/>
    </location>
</feature>
<dbReference type="AlphaFoldDB" id="A0ABD0XXL3"/>
<protein>
    <recommendedName>
        <fullName evidence="3">Rap-GAP domain-containing protein</fullName>
    </recommendedName>
</protein>
<dbReference type="EMBL" id="JBFDAA010000018">
    <property type="protein sequence ID" value="KAL1116002.1"/>
    <property type="molecule type" value="Genomic_DNA"/>
</dbReference>
<comment type="caution">
    <text evidence="4">The sequence shown here is derived from an EMBL/GenBank/DDBJ whole genome shotgun (WGS) entry which is preliminary data.</text>
</comment>
<evidence type="ECO:0000256" key="2">
    <source>
        <dbReference type="SAM" id="MobiDB-lite"/>
    </source>
</evidence>
<keyword evidence="1" id="KW-0343">GTPase activation</keyword>
<proteinExistence type="predicted"/>
<dbReference type="SUPFAM" id="SSF111347">
    <property type="entry name" value="Rap/Ran-GAP"/>
    <property type="match status" value="1"/>
</dbReference>
<feature type="compositionally biased region" description="Basic and acidic residues" evidence="2">
    <location>
        <begin position="9"/>
        <end position="27"/>
    </location>
</feature>
<dbReference type="InterPro" id="IPR027107">
    <property type="entry name" value="Tuberin/Ral-act_asu"/>
</dbReference>
<keyword evidence="5" id="KW-1185">Reference proteome</keyword>
<dbReference type="Gene3D" id="3.40.50.11210">
    <property type="entry name" value="Rap/Ran-GAP"/>
    <property type="match status" value="1"/>
</dbReference>